<feature type="transmembrane region" description="Helical" evidence="1">
    <location>
        <begin position="105"/>
        <end position="125"/>
    </location>
</feature>
<evidence type="ECO:0000259" key="2">
    <source>
        <dbReference type="PROSITE" id="PS50837"/>
    </source>
</evidence>
<dbReference type="InterPro" id="IPR027417">
    <property type="entry name" value="P-loop_NTPase"/>
</dbReference>
<evidence type="ECO:0000313" key="4">
    <source>
        <dbReference type="Proteomes" id="UP000233248"/>
    </source>
</evidence>
<dbReference type="KEGG" id="ahs:AHALO_2208"/>
<organism evidence="3 4">
    <name type="scientific">Malaciobacter halophilus</name>
    <dbReference type="NCBI Taxonomy" id="197482"/>
    <lineage>
        <taxon>Bacteria</taxon>
        <taxon>Pseudomonadati</taxon>
        <taxon>Campylobacterota</taxon>
        <taxon>Epsilonproteobacteria</taxon>
        <taxon>Campylobacterales</taxon>
        <taxon>Arcobacteraceae</taxon>
        <taxon>Malaciobacter</taxon>
    </lineage>
</organism>
<dbReference type="SUPFAM" id="SSF52540">
    <property type="entry name" value="P-loop containing nucleoside triphosphate hydrolases"/>
    <property type="match status" value="1"/>
</dbReference>
<dbReference type="OrthoDB" id="6875580at2"/>
<gene>
    <name evidence="3" type="ORF">CP960_08285</name>
</gene>
<protein>
    <recommendedName>
        <fullName evidence="2">NACHT domain-containing protein</fullName>
    </recommendedName>
</protein>
<feature type="transmembrane region" description="Helical" evidence="1">
    <location>
        <begin position="34"/>
        <end position="51"/>
    </location>
</feature>
<sequence length="983" mass="115193">MSSFNNKNFLFYITLVTVPLIISLTYILIKELTLAISFIIVIILYFTKNIWLPNNHNKYKLKFLSLAGFITLALSNNFLNSLMAESLKDLSNNSFLKFMNISTDTFPFLFIITLYTILAIAINYFTSREKPILNKHPNKIQDTFKEKNFEEKLKSFCKSLEYDLIRIDKELNWNDSYFIPLEAEVEIKSNKIYRREITKLNAAIKKNKKDKAFLVLGDPGSGKSTSLRKLCFDLLGDVEKTNRVPIYVNLKEWIIDKKWDEDNPPTATELHTFIKENMINRLDNVCDTKFINQYFDRLLENGHLFLVLDSFDEIPAVLDEEDSSWLINELSKIIYKFLLNGHDSRGLLSSRIFRKPTNDFNVNISYEIKPLDDDKIIAIMRKRIDNKEDLIIKLFKEKPELLSLARNPFSSALISLYIENHNKLPINQSHIYEDFINEQLNLSLSRPNVKKLDNNLIIDISKMIANRMYDNSIYGLEMPINLVYEELKNKYSEEDISLAINELKYSKIIRLGNGYNQLLSFVHRRFHEYFVAINLIDKDIEYMMLESIPKDTKWRDSLIMYCELSTEKKVVKIAKYCWNEVKKIENQNVNQGDEQYSRSIHCLRFLKEAFRSRRECLKDFELDLKVFLKEQIESKKGILHKKFTVEAVGLLSDNDIDEVITNVLNIKNMWIKEESFKSCRHLGSISKELSIKIKKYLFSIDSLTLVLKRKNIIFSLKVSNAFTSICKIIKLKILNIYIQVISSIILAILAPLYALTYILLIFIYELVVKLLGFKIERNYELLFTIYATIAIILLNAPESNRVFLLDINSINLNYIIYSVVIILTFPWFEFFIKIQSFYSILKSITLKKFKEFLLKLSAFILIVIVGLFMIVGVGFIANKFTTIFLIIGSLSFLFLFIFLIYIRVHDYLILKKIKYTNIIERDTINTSLQKFKTQWGQVRYVNKLDSLSCKFIGIWGNEVEYRCKNEEAETLLAKLDEKWLGLS</sequence>
<comment type="caution">
    <text evidence="3">The sequence shown here is derived from an EMBL/GenBank/DDBJ whole genome shotgun (WGS) entry which is preliminary data.</text>
</comment>
<evidence type="ECO:0000256" key="1">
    <source>
        <dbReference type="SAM" id="Phobius"/>
    </source>
</evidence>
<dbReference type="Gene3D" id="3.40.50.300">
    <property type="entry name" value="P-loop containing nucleotide triphosphate hydrolases"/>
    <property type="match status" value="1"/>
</dbReference>
<proteinExistence type="predicted"/>
<dbReference type="Pfam" id="PF05729">
    <property type="entry name" value="NACHT"/>
    <property type="match status" value="1"/>
</dbReference>
<feature type="transmembrane region" description="Helical" evidence="1">
    <location>
        <begin position="883"/>
        <end position="904"/>
    </location>
</feature>
<dbReference type="InterPro" id="IPR007111">
    <property type="entry name" value="NACHT_NTPase"/>
</dbReference>
<reference evidence="3 4" key="1">
    <citation type="submission" date="2017-09" db="EMBL/GenBank/DDBJ databases">
        <title>Genomics of the genus Arcobacter.</title>
        <authorList>
            <person name="Perez-Cataluna A."/>
            <person name="Figueras M.J."/>
            <person name="Salas-Masso N."/>
        </authorList>
    </citation>
    <scope>NUCLEOTIDE SEQUENCE [LARGE SCALE GENOMIC DNA]</scope>
    <source>
        <strain evidence="3 4">DSM 18005</strain>
    </source>
</reference>
<keyword evidence="4" id="KW-1185">Reference proteome</keyword>
<feature type="domain" description="NACHT" evidence="2">
    <location>
        <begin position="211"/>
        <end position="351"/>
    </location>
</feature>
<accession>A0A2N1J268</accession>
<feature type="transmembrane region" description="Helical" evidence="1">
    <location>
        <begin position="814"/>
        <end position="832"/>
    </location>
</feature>
<keyword evidence="1" id="KW-1133">Transmembrane helix</keyword>
<dbReference type="Pfam" id="PF22729">
    <property type="entry name" value="NCH3"/>
    <property type="match status" value="1"/>
</dbReference>
<feature type="transmembrane region" description="Helical" evidence="1">
    <location>
        <begin position="744"/>
        <end position="767"/>
    </location>
</feature>
<evidence type="ECO:0000313" key="3">
    <source>
        <dbReference type="EMBL" id="PKI80655.1"/>
    </source>
</evidence>
<feature type="transmembrane region" description="Helical" evidence="1">
    <location>
        <begin position="852"/>
        <end position="877"/>
    </location>
</feature>
<dbReference type="InterPro" id="IPR054736">
    <property type="entry name" value="NCH3"/>
</dbReference>
<dbReference type="Proteomes" id="UP000233248">
    <property type="component" value="Unassembled WGS sequence"/>
</dbReference>
<feature type="transmembrane region" description="Helical" evidence="1">
    <location>
        <begin position="779"/>
        <end position="794"/>
    </location>
</feature>
<name>A0A2N1J268_9BACT</name>
<dbReference type="EMBL" id="NXIF01000031">
    <property type="protein sequence ID" value="PKI80655.1"/>
    <property type="molecule type" value="Genomic_DNA"/>
</dbReference>
<feature type="transmembrane region" description="Helical" evidence="1">
    <location>
        <begin position="9"/>
        <end position="28"/>
    </location>
</feature>
<dbReference type="AlphaFoldDB" id="A0A2N1J268"/>
<keyword evidence="1" id="KW-0472">Membrane</keyword>
<dbReference type="PROSITE" id="PS50837">
    <property type="entry name" value="NACHT"/>
    <property type="match status" value="1"/>
</dbReference>
<keyword evidence="1" id="KW-0812">Transmembrane</keyword>